<dbReference type="OrthoDB" id="6132182at2759"/>
<evidence type="ECO:0000313" key="4">
    <source>
        <dbReference type="Proteomes" id="UP000014760"/>
    </source>
</evidence>
<dbReference type="GO" id="GO:0008237">
    <property type="term" value="F:metallopeptidase activity"/>
    <property type="evidence" value="ECO:0007669"/>
    <property type="project" value="InterPro"/>
</dbReference>
<dbReference type="HOGENOM" id="CLU_934721_0_0_1"/>
<dbReference type="EMBL" id="AMQN01002878">
    <property type="status" value="NOT_ANNOTATED_CDS"/>
    <property type="molecule type" value="Genomic_DNA"/>
</dbReference>
<keyword evidence="1" id="KW-0732">Signal</keyword>
<dbReference type="EMBL" id="KB310235">
    <property type="protein sequence ID" value="ELT92167.1"/>
    <property type="molecule type" value="Genomic_DNA"/>
</dbReference>
<name>R7TF96_CAPTE</name>
<dbReference type="EnsemblMetazoa" id="CapteT215028">
    <property type="protein sequence ID" value="CapteP215028"/>
    <property type="gene ID" value="CapteG215028"/>
</dbReference>
<evidence type="ECO:0000256" key="1">
    <source>
        <dbReference type="SAM" id="SignalP"/>
    </source>
</evidence>
<feature type="signal peptide" evidence="1">
    <location>
        <begin position="1"/>
        <end position="24"/>
    </location>
</feature>
<dbReference type="InterPro" id="IPR024079">
    <property type="entry name" value="MetalloPept_cat_dom_sf"/>
</dbReference>
<reference evidence="3" key="3">
    <citation type="submission" date="2015-06" db="UniProtKB">
        <authorList>
            <consortium name="EnsemblMetazoa"/>
        </authorList>
    </citation>
    <scope>IDENTIFICATION</scope>
</reference>
<reference evidence="2 4" key="2">
    <citation type="journal article" date="2013" name="Nature">
        <title>Insights into bilaterian evolution from three spiralian genomes.</title>
        <authorList>
            <person name="Simakov O."/>
            <person name="Marletaz F."/>
            <person name="Cho S.J."/>
            <person name="Edsinger-Gonzales E."/>
            <person name="Havlak P."/>
            <person name="Hellsten U."/>
            <person name="Kuo D.H."/>
            <person name="Larsson T."/>
            <person name="Lv J."/>
            <person name="Arendt D."/>
            <person name="Savage R."/>
            <person name="Osoegawa K."/>
            <person name="de Jong P."/>
            <person name="Grimwood J."/>
            <person name="Chapman J.A."/>
            <person name="Shapiro H."/>
            <person name="Aerts A."/>
            <person name="Otillar R.P."/>
            <person name="Terry A.Y."/>
            <person name="Boore J.L."/>
            <person name="Grigoriev I.V."/>
            <person name="Lindberg D.R."/>
            <person name="Seaver E.C."/>
            <person name="Weisblat D.A."/>
            <person name="Putnam N.H."/>
            <person name="Rokhsar D.S."/>
        </authorList>
    </citation>
    <scope>NUCLEOTIDE SEQUENCE</scope>
    <source>
        <strain evidence="2 4">I ESC-2004</strain>
    </source>
</reference>
<reference evidence="4" key="1">
    <citation type="submission" date="2012-12" db="EMBL/GenBank/DDBJ databases">
        <authorList>
            <person name="Hellsten U."/>
            <person name="Grimwood J."/>
            <person name="Chapman J.A."/>
            <person name="Shapiro H."/>
            <person name="Aerts A."/>
            <person name="Otillar R.P."/>
            <person name="Terry A.Y."/>
            <person name="Boore J.L."/>
            <person name="Simakov O."/>
            <person name="Marletaz F."/>
            <person name="Cho S.-J."/>
            <person name="Edsinger-Gonzales E."/>
            <person name="Havlak P."/>
            <person name="Kuo D.-H."/>
            <person name="Larsson T."/>
            <person name="Lv J."/>
            <person name="Arendt D."/>
            <person name="Savage R."/>
            <person name="Osoegawa K."/>
            <person name="de Jong P."/>
            <person name="Lindberg D.R."/>
            <person name="Seaver E.C."/>
            <person name="Weisblat D.A."/>
            <person name="Putnam N.H."/>
            <person name="Grigoriev I.V."/>
            <person name="Rokhsar D.S."/>
        </authorList>
    </citation>
    <scope>NUCLEOTIDE SEQUENCE</scope>
    <source>
        <strain evidence="4">I ESC-2004</strain>
    </source>
</reference>
<gene>
    <name evidence="2" type="ORF">CAPTEDRAFT_215028</name>
</gene>
<sequence length="315" mass="35421">MNVMHIYCRVLLVSALSSVAVTHGASVRSYPEHPSSDCGLPSRPGNYRPLPKQDFKYKWMSANGNIYDFEIFPGQMLELSATELLDDAYFAEGAAVISNMMKNSPEEVFYALVTRGSVGFFTWEDKTTIFPEYEHLRDRPECEGICSGSCSDTCTGDGRKYDTLAGLGGQRATCVDSNYMCLSDDPYGNMYSVLVHEFAHTVHQYALPHSSDYWQLIYDAWINANNENIWDSHSYAMSNHLEYFAEASGVFFNVNFHFSSSGGMNSCGRPSGYCQTETEAREWLRSKDPLLFDALSFTYTNYNPDIPGELDVCPL</sequence>
<dbReference type="SUPFAM" id="SSF55486">
    <property type="entry name" value="Metalloproteases ('zincins'), catalytic domain"/>
    <property type="match status" value="1"/>
</dbReference>
<dbReference type="Proteomes" id="UP000014760">
    <property type="component" value="Unassembled WGS sequence"/>
</dbReference>
<evidence type="ECO:0000313" key="3">
    <source>
        <dbReference type="EnsemblMetazoa" id="CapteP215028"/>
    </source>
</evidence>
<accession>R7TF96</accession>
<proteinExistence type="predicted"/>
<dbReference type="Gene3D" id="3.40.390.10">
    <property type="entry name" value="Collagenase (Catalytic Domain)"/>
    <property type="match status" value="1"/>
</dbReference>
<keyword evidence="4" id="KW-1185">Reference proteome</keyword>
<dbReference type="OMA" id="PACKGRC"/>
<organism evidence="2">
    <name type="scientific">Capitella teleta</name>
    <name type="common">Polychaete worm</name>
    <dbReference type="NCBI Taxonomy" id="283909"/>
    <lineage>
        <taxon>Eukaryota</taxon>
        <taxon>Metazoa</taxon>
        <taxon>Spiralia</taxon>
        <taxon>Lophotrochozoa</taxon>
        <taxon>Annelida</taxon>
        <taxon>Polychaeta</taxon>
        <taxon>Sedentaria</taxon>
        <taxon>Scolecida</taxon>
        <taxon>Capitellidae</taxon>
        <taxon>Capitella</taxon>
    </lineage>
</organism>
<evidence type="ECO:0000313" key="2">
    <source>
        <dbReference type="EMBL" id="ELT92167.1"/>
    </source>
</evidence>
<dbReference type="AlphaFoldDB" id="R7TF96"/>
<feature type="chain" id="PRO_5008786937" evidence="1">
    <location>
        <begin position="25"/>
        <end position="315"/>
    </location>
</feature>
<protein>
    <submittedName>
        <fullName evidence="2 3">Uncharacterized protein</fullName>
    </submittedName>
</protein>